<dbReference type="Pfam" id="PF26337">
    <property type="entry name" value="Gtf3_C"/>
    <property type="match status" value="1"/>
</dbReference>
<evidence type="ECO:0008006" key="6">
    <source>
        <dbReference type="Google" id="ProtNLM"/>
    </source>
</evidence>
<dbReference type="InterPro" id="IPR058592">
    <property type="entry name" value="Gtf3_C"/>
</dbReference>
<feature type="domain" description="Glucosyltransferase 3-like N-terminal" evidence="2">
    <location>
        <begin position="5"/>
        <end position="165"/>
    </location>
</feature>
<dbReference type="AlphaFoldDB" id="A0A9D1VND0"/>
<evidence type="ECO:0000313" key="4">
    <source>
        <dbReference type="EMBL" id="HIX38612.1"/>
    </source>
</evidence>
<reference evidence="4" key="2">
    <citation type="submission" date="2021-04" db="EMBL/GenBank/DDBJ databases">
        <authorList>
            <person name="Gilroy R."/>
        </authorList>
    </citation>
    <scope>NUCLEOTIDE SEQUENCE</scope>
    <source>
        <strain evidence="4">ChiHjej12B11-1927</strain>
    </source>
</reference>
<evidence type="ECO:0000313" key="5">
    <source>
        <dbReference type="Proteomes" id="UP000824230"/>
    </source>
</evidence>
<proteinExistence type="predicted"/>
<dbReference type="EMBL" id="DXFG01000273">
    <property type="protein sequence ID" value="HIX38612.1"/>
    <property type="molecule type" value="Genomic_DNA"/>
</dbReference>
<sequence>MGKCYYITEESGKEFNALTKAREDVNHILDSLGWERMTVHRKKENQNKLIHYLRMGFLTPTDWKKIGQRMETDGVLLIQFPILNSLFFNNIAAGILEKTKVKKNIKIIVLIHDLDSIRFPGEKEKQENHEKNFWDLADVIIVHNYRMKEYLQKQGVQKPMIELGIFDYLMEKKEIRERKSHFREVVIAGNLNGNKTQYLRELRKLKTLDFRLYGPGFEEGMKDQNVVYKGVYPPDQLPDKIRGGWGLIWDGSSLNGCQGNYGEYLKYNNPHKTSFYLAMEMPVIIWKKAAMARFVEENQIGITVDSLEELPDILNQISYEKYKEIAGNTRKISEKIRAGKYLEEALKESRKYV</sequence>
<gene>
    <name evidence="4" type="ORF">H9738_12220</name>
</gene>
<dbReference type="Proteomes" id="UP000824230">
    <property type="component" value="Unassembled WGS sequence"/>
</dbReference>
<accession>A0A9D1VND0</accession>
<dbReference type="PIRSF" id="PIRSF007023">
    <property type="entry name" value="UDP-Galf_transf"/>
    <property type="match status" value="1"/>
</dbReference>
<dbReference type="Pfam" id="PF26334">
    <property type="entry name" value="Gtf3_N"/>
    <property type="match status" value="1"/>
</dbReference>
<organism evidence="4 5">
    <name type="scientific">Candidatus Blautia pullistercoris</name>
    <dbReference type="NCBI Taxonomy" id="2838499"/>
    <lineage>
        <taxon>Bacteria</taxon>
        <taxon>Bacillati</taxon>
        <taxon>Bacillota</taxon>
        <taxon>Clostridia</taxon>
        <taxon>Lachnospirales</taxon>
        <taxon>Lachnospiraceae</taxon>
        <taxon>Blautia</taxon>
    </lineage>
</organism>
<keyword evidence="1" id="KW-0808">Transferase</keyword>
<dbReference type="Gene3D" id="3.40.50.2000">
    <property type="entry name" value="Glycogen Phosphorylase B"/>
    <property type="match status" value="2"/>
</dbReference>
<evidence type="ECO:0000259" key="3">
    <source>
        <dbReference type="Pfam" id="PF26337"/>
    </source>
</evidence>
<dbReference type="InterPro" id="IPR058591">
    <property type="entry name" value="Gtf3_N"/>
</dbReference>
<evidence type="ECO:0000256" key="1">
    <source>
        <dbReference type="ARBA" id="ARBA00022679"/>
    </source>
</evidence>
<reference evidence="4" key="1">
    <citation type="journal article" date="2021" name="PeerJ">
        <title>Extensive microbial diversity within the chicken gut microbiome revealed by metagenomics and culture.</title>
        <authorList>
            <person name="Gilroy R."/>
            <person name="Ravi A."/>
            <person name="Getino M."/>
            <person name="Pursley I."/>
            <person name="Horton D.L."/>
            <person name="Alikhan N.F."/>
            <person name="Baker D."/>
            <person name="Gharbi K."/>
            <person name="Hall N."/>
            <person name="Watson M."/>
            <person name="Adriaenssens E.M."/>
            <person name="Foster-Nyarko E."/>
            <person name="Jarju S."/>
            <person name="Secka A."/>
            <person name="Antonio M."/>
            <person name="Oren A."/>
            <person name="Chaudhuri R.R."/>
            <person name="La Ragione R."/>
            <person name="Hildebrand F."/>
            <person name="Pallen M.J."/>
        </authorList>
    </citation>
    <scope>NUCLEOTIDE SEQUENCE</scope>
    <source>
        <strain evidence="4">ChiHjej12B11-1927</strain>
    </source>
</reference>
<protein>
    <recommendedName>
        <fullName evidence="6">Beta-1,6-galactofuranosyltransferase WbbI</fullName>
    </recommendedName>
</protein>
<feature type="domain" description="Glucosyltransferase 3-like C-terminal" evidence="3">
    <location>
        <begin position="185"/>
        <end position="348"/>
    </location>
</feature>
<comment type="caution">
    <text evidence="4">The sequence shown here is derived from an EMBL/GenBank/DDBJ whole genome shotgun (WGS) entry which is preliminary data.</text>
</comment>
<evidence type="ECO:0000259" key="2">
    <source>
        <dbReference type="Pfam" id="PF26334"/>
    </source>
</evidence>
<name>A0A9D1VND0_9FIRM</name>